<keyword evidence="2 9" id="KW-0645">Protease</keyword>
<feature type="signal peptide" evidence="10">
    <location>
        <begin position="1"/>
        <end position="18"/>
    </location>
</feature>
<dbReference type="AlphaFoldDB" id="A0A7S3K2R3"/>
<dbReference type="FunFam" id="3.40.390.10:FF:000009">
    <property type="entry name" value="Oligopeptidase A"/>
    <property type="match status" value="1"/>
</dbReference>
<accession>A0A7S3K2R3</accession>
<dbReference type="GO" id="GO:0005829">
    <property type="term" value="C:cytosol"/>
    <property type="evidence" value="ECO:0007669"/>
    <property type="project" value="UniProtKB-ARBA"/>
</dbReference>
<evidence type="ECO:0000256" key="1">
    <source>
        <dbReference type="ARBA" id="ARBA00006040"/>
    </source>
</evidence>
<dbReference type="InterPro" id="IPR045666">
    <property type="entry name" value="OpdA_N"/>
</dbReference>
<sequence length="745" mass="83082">MKKGCLFLTLQLLSSTKAFRGGYQLLAQALIHRRLQMMGGTAVSEESSSAELALLDKTDLPRFAEIDESQVVPGISKVISSLEVDIEKLEASLAVNNNPRYDDVVSNAEKISEQLEFSFGVVSHLNGVKNSDALREAHQEMLPKVVGVSTKMSQSLPMYKALEALENDKNLDGPKKRIVESKVKSMRLSGVGLQGEDRDRFNKNRARLSELSTEFGNNVLDATKEFKLKITDKEQVRGLPKSALSLAAERSGVDGATADDGPWVLGLDMPSYLPSMKYLEDSKLREKLYRAFISRAGEKNEPIIKEILTLRQEQAQLLGKKNHAEVSLAMKMAGSVDKVDELTNLLAAKAIPAAKKEMEELITFAQQDAQLKHWDIPYFSEKLREQTFGFSEEDIRPYMALDTVLDGMFDLLHRLFGIRVIRADGEAQVWNNDVRFFKVFVADDEPLTNNNFAPPGTHIASFYLDPYARPENKRGGAWMDTCIGKSRARGREIPVAYLTCNSSPPSDGKPSLMTFGEVETLFHETGHGLQHMLTQVDLGDAAGISNVEWDAVELPSQFMENFLYHKPTLDKLARHYETGEPLPNDLFEKIKAAKNFHSGMIMCRQLAFSSLDMELYARYDPTSSEKSPFDIQTQIFTQYLPMPPLPEDRFLAAFSHIFAGGYSAGYYSYKWAEVLSADSFAAFEEAGLDDPDAVAATGRRFRDTVLALGGSVHPAQVFRAFRGRDPSPEALLRHSGLLDNDEKSE</sequence>
<dbReference type="GO" id="GO:0006508">
    <property type="term" value="P:proteolysis"/>
    <property type="evidence" value="ECO:0007669"/>
    <property type="project" value="UniProtKB-KW"/>
</dbReference>
<dbReference type="SUPFAM" id="SSF55486">
    <property type="entry name" value="Metalloproteases ('zincins'), catalytic domain"/>
    <property type="match status" value="1"/>
</dbReference>
<evidence type="ECO:0000256" key="7">
    <source>
        <dbReference type="ARBA" id="ARBA00024603"/>
    </source>
</evidence>
<dbReference type="InterPro" id="IPR024079">
    <property type="entry name" value="MetalloPept_cat_dom_sf"/>
</dbReference>
<evidence type="ECO:0000256" key="4">
    <source>
        <dbReference type="ARBA" id="ARBA00022801"/>
    </source>
</evidence>
<dbReference type="EMBL" id="HBIJ01021360">
    <property type="protein sequence ID" value="CAE0373074.1"/>
    <property type="molecule type" value="Transcribed_RNA"/>
</dbReference>
<evidence type="ECO:0000259" key="11">
    <source>
        <dbReference type="Pfam" id="PF01432"/>
    </source>
</evidence>
<keyword evidence="3 9" id="KW-0479">Metal-binding</keyword>
<dbReference type="GO" id="GO:0046872">
    <property type="term" value="F:metal ion binding"/>
    <property type="evidence" value="ECO:0007669"/>
    <property type="project" value="UniProtKB-UniRule"/>
</dbReference>
<dbReference type="Pfam" id="PF19310">
    <property type="entry name" value="TOP_N"/>
    <property type="match status" value="1"/>
</dbReference>
<evidence type="ECO:0000313" key="13">
    <source>
        <dbReference type="EMBL" id="CAE0373074.1"/>
    </source>
</evidence>
<feature type="domain" description="Peptidase M3A/M3B catalytic" evidence="11">
    <location>
        <begin position="276"/>
        <end position="736"/>
    </location>
</feature>
<keyword evidence="6 9" id="KW-0482">Metalloprotease</keyword>
<gene>
    <name evidence="13" type="ORF">ALAG00032_LOCUS13874</name>
</gene>
<dbReference type="CDD" id="cd06456">
    <property type="entry name" value="M3A_DCP"/>
    <property type="match status" value="1"/>
</dbReference>
<dbReference type="InterPro" id="IPR045090">
    <property type="entry name" value="Pept_M3A_M3B"/>
</dbReference>
<dbReference type="Gene3D" id="1.10.1370.40">
    <property type="match status" value="1"/>
</dbReference>
<dbReference type="GO" id="GO:0004222">
    <property type="term" value="F:metalloendopeptidase activity"/>
    <property type="evidence" value="ECO:0007669"/>
    <property type="project" value="UniProtKB-EC"/>
</dbReference>
<dbReference type="InterPro" id="IPR034005">
    <property type="entry name" value="M3A_DCP"/>
</dbReference>
<dbReference type="Gene3D" id="1.10.1370.10">
    <property type="entry name" value="Neurolysin, domain 3"/>
    <property type="match status" value="1"/>
</dbReference>
<organism evidence="13">
    <name type="scientific">Aureoumbra lagunensis</name>
    <dbReference type="NCBI Taxonomy" id="44058"/>
    <lineage>
        <taxon>Eukaryota</taxon>
        <taxon>Sar</taxon>
        <taxon>Stramenopiles</taxon>
        <taxon>Ochrophyta</taxon>
        <taxon>Pelagophyceae</taxon>
        <taxon>Pelagomonadales</taxon>
        <taxon>Aureoumbra</taxon>
    </lineage>
</organism>
<dbReference type="PANTHER" id="PTHR11804:SF83">
    <property type="entry name" value="LD37516P"/>
    <property type="match status" value="1"/>
</dbReference>
<comment type="catalytic activity">
    <reaction evidence="7">
        <text>Hydrolysis of oligopeptides, with broad specificity. Gly or Ala commonly occur as P1 or P1' residues, but more distant residues are also important, as is shown by the fact that Z-Gly-Pro-Gly-|-Gly-Pro-Ala is cleaved, but not Z-(Gly)(5).</text>
        <dbReference type="EC" id="3.4.24.70"/>
    </reaction>
</comment>
<dbReference type="Gene3D" id="3.40.390.10">
    <property type="entry name" value="Collagenase (Catalytic Domain)"/>
    <property type="match status" value="1"/>
</dbReference>
<feature type="chain" id="PRO_5030638723" description="oligopeptidase A" evidence="10">
    <location>
        <begin position="19"/>
        <end position="745"/>
    </location>
</feature>
<evidence type="ECO:0000256" key="2">
    <source>
        <dbReference type="ARBA" id="ARBA00022670"/>
    </source>
</evidence>
<keyword evidence="5 9" id="KW-0862">Zinc</keyword>
<dbReference type="InterPro" id="IPR001567">
    <property type="entry name" value="Pept_M3A_M3B_dom"/>
</dbReference>
<proteinExistence type="inferred from homology"/>
<evidence type="ECO:0000256" key="5">
    <source>
        <dbReference type="ARBA" id="ARBA00022833"/>
    </source>
</evidence>
<reference evidence="13" key="1">
    <citation type="submission" date="2021-01" db="EMBL/GenBank/DDBJ databases">
        <authorList>
            <person name="Corre E."/>
            <person name="Pelletier E."/>
            <person name="Niang G."/>
            <person name="Scheremetjew M."/>
            <person name="Finn R."/>
            <person name="Kale V."/>
            <person name="Holt S."/>
            <person name="Cochrane G."/>
            <person name="Meng A."/>
            <person name="Brown T."/>
            <person name="Cohen L."/>
        </authorList>
    </citation>
    <scope>NUCLEOTIDE SEQUENCE</scope>
    <source>
        <strain evidence="13">CCMP1510</strain>
    </source>
</reference>
<evidence type="ECO:0000259" key="12">
    <source>
        <dbReference type="Pfam" id="PF19310"/>
    </source>
</evidence>
<keyword evidence="4 9" id="KW-0378">Hydrolase</keyword>
<evidence type="ECO:0000256" key="9">
    <source>
        <dbReference type="RuleBase" id="RU003435"/>
    </source>
</evidence>
<evidence type="ECO:0000256" key="8">
    <source>
        <dbReference type="ARBA" id="ARBA00026100"/>
    </source>
</evidence>
<evidence type="ECO:0000256" key="3">
    <source>
        <dbReference type="ARBA" id="ARBA00022723"/>
    </source>
</evidence>
<dbReference type="EC" id="3.4.24.70" evidence="8"/>
<dbReference type="PANTHER" id="PTHR11804">
    <property type="entry name" value="PROTEASE M3 THIMET OLIGOPEPTIDASE-RELATED"/>
    <property type="match status" value="1"/>
</dbReference>
<keyword evidence="10" id="KW-0732">Signal</keyword>
<comment type="similarity">
    <text evidence="1 9">Belongs to the peptidase M3 family.</text>
</comment>
<name>A0A7S3K2R3_9STRA</name>
<dbReference type="GO" id="GO:0006518">
    <property type="term" value="P:peptide metabolic process"/>
    <property type="evidence" value="ECO:0007669"/>
    <property type="project" value="TreeGrafter"/>
</dbReference>
<feature type="domain" description="Oligopeptidase A N-terminal" evidence="12">
    <location>
        <begin position="76"/>
        <end position="198"/>
    </location>
</feature>
<evidence type="ECO:0000256" key="10">
    <source>
        <dbReference type="SAM" id="SignalP"/>
    </source>
</evidence>
<dbReference type="Pfam" id="PF01432">
    <property type="entry name" value="Peptidase_M3"/>
    <property type="match status" value="1"/>
</dbReference>
<protein>
    <recommendedName>
        <fullName evidence="8">oligopeptidase A</fullName>
        <ecNumber evidence="8">3.4.24.70</ecNumber>
    </recommendedName>
</protein>
<comment type="cofactor">
    <cofactor evidence="9">
        <name>Zn(2+)</name>
        <dbReference type="ChEBI" id="CHEBI:29105"/>
    </cofactor>
    <text evidence="9">Binds 1 zinc ion.</text>
</comment>
<evidence type="ECO:0000256" key="6">
    <source>
        <dbReference type="ARBA" id="ARBA00023049"/>
    </source>
</evidence>
<dbReference type="InterPro" id="IPR024077">
    <property type="entry name" value="Neurolysin/TOP_dom2"/>
</dbReference>